<name>W6JZA8_9MICO</name>
<reference evidence="2 3" key="1">
    <citation type="journal article" date="2013" name="ISME J.">
        <title>A metabolic model for members of the genus Tetrasphaera involved in enhanced biological phosphorus removal.</title>
        <authorList>
            <person name="Kristiansen R."/>
            <person name="Nguyen H.T.T."/>
            <person name="Saunders A.M."/>
            <person name="Nielsen J.L."/>
            <person name="Wimmer R."/>
            <person name="Le V.Q."/>
            <person name="McIlroy S.J."/>
            <person name="Petrovski S."/>
            <person name="Seviour R.J."/>
            <person name="Calteau A."/>
            <person name="Nielsen K.L."/>
            <person name="Nielsen P.H."/>
        </authorList>
    </citation>
    <scope>NUCLEOTIDE SEQUENCE [LARGE SCALE GENOMIC DNA]</scope>
    <source>
        <strain evidence="2 3">Ben110</strain>
    </source>
</reference>
<evidence type="ECO:0000313" key="2">
    <source>
        <dbReference type="EMBL" id="CCH74030.1"/>
    </source>
</evidence>
<dbReference type="GO" id="GO:0003824">
    <property type="term" value="F:catalytic activity"/>
    <property type="evidence" value="ECO:0007669"/>
    <property type="project" value="UniProtKB-ARBA"/>
</dbReference>
<organism evidence="2 3">
    <name type="scientific">Nostocoides australiense Ben110</name>
    <dbReference type="NCBI Taxonomy" id="1193182"/>
    <lineage>
        <taxon>Bacteria</taxon>
        <taxon>Bacillati</taxon>
        <taxon>Actinomycetota</taxon>
        <taxon>Actinomycetes</taxon>
        <taxon>Micrococcales</taxon>
        <taxon>Intrasporangiaceae</taxon>
        <taxon>Nostocoides</taxon>
    </lineage>
</organism>
<keyword evidence="3" id="KW-1185">Reference proteome</keyword>
<gene>
    <name evidence="2" type="ORF">BN11_3650013</name>
</gene>
<dbReference type="InterPro" id="IPR000073">
    <property type="entry name" value="AB_hydrolase_1"/>
</dbReference>
<proteinExistence type="predicted"/>
<sequence length="238" mass="24519">MDIILAGGLWLDGRAWDAVLPGLEARGHRGVPVTLPGQGDGNPTATLDDQLEAILAKVDAAADPPLVVGHSAACTLAGLTADRRPDAVAAIALIGGFPSTAGDQYAAFFPMENGGMAFPGWEPFEGPDSGDLSAEMKAEIEVRAVPVPEGVATAVVTYGDERRHTVPTFLICPEFSPKQAQEWMDSGQVPELVAQAPTLVDIDSGHWPMFSAPEALAEVLAGIADSLTPAGAPSGTAS</sequence>
<comment type="caution">
    <text evidence="2">The sequence shown here is derived from an EMBL/GenBank/DDBJ whole genome shotgun (WGS) entry which is preliminary data.</text>
</comment>
<dbReference type="Proteomes" id="UP000035763">
    <property type="component" value="Unassembled WGS sequence"/>
</dbReference>
<dbReference type="InterPro" id="IPR029058">
    <property type="entry name" value="AB_hydrolase_fold"/>
</dbReference>
<dbReference type="EMBL" id="CAJA01000296">
    <property type="protein sequence ID" value="CCH74030.1"/>
    <property type="molecule type" value="Genomic_DNA"/>
</dbReference>
<dbReference type="Pfam" id="PF12697">
    <property type="entry name" value="Abhydrolase_6"/>
    <property type="match status" value="1"/>
</dbReference>
<evidence type="ECO:0000259" key="1">
    <source>
        <dbReference type="Pfam" id="PF12697"/>
    </source>
</evidence>
<feature type="domain" description="AB hydrolase-1" evidence="1">
    <location>
        <begin position="3"/>
        <end position="219"/>
    </location>
</feature>
<evidence type="ECO:0000313" key="3">
    <source>
        <dbReference type="Proteomes" id="UP000035763"/>
    </source>
</evidence>
<protein>
    <submittedName>
        <fullName evidence="2">Esterase</fullName>
    </submittedName>
</protein>
<dbReference type="RefSeq" id="WP_048699563.1">
    <property type="nucleotide sequence ID" value="NZ_HG764815.1"/>
</dbReference>
<dbReference type="SUPFAM" id="SSF53474">
    <property type="entry name" value="alpha/beta-Hydrolases"/>
    <property type="match status" value="1"/>
</dbReference>
<accession>W6JZA8</accession>
<dbReference type="OrthoDB" id="9773549at2"/>
<dbReference type="Gene3D" id="3.40.50.1820">
    <property type="entry name" value="alpha/beta hydrolase"/>
    <property type="match status" value="1"/>
</dbReference>
<dbReference type="STRING" id="1193182.BN11_3650013"/>
<dbReference type="AlphaFoldDB" id="W6JZA8"/>